<evidence type="ECO:0000256" key="1">
    <source>
        <dbReference type="SAM" id="MobiDB-lite"/>
    </source>
</evidence>
<accession>A0ABS2IJ79</accession>
<comment type="caution">
    <text evidence="2">The sequence shown here is derived from an EMBL/GenBank/DDBJ whole genome shotgun (WGS) entry which is preliminary data.</text>
</comment>
<evidence type="ECO:0000313" key="3">
    <source>
        <dbReference type="Proteomes" id="UP000717995"/>
    </source>
</evidence>
<reference evidence="2 3" key="1">
    <citation type="submission" date="2021-02" db="EMBL/GenBank/DDBJ databases">
        <authorList>
            <person name="Lee D.-H."/>
        </authorList>
    </citation>
    <scope>NUCLEOTIDE SEQUENCE [LARGE SCALE GENOMIC DNA]</scope>
    <source>
        <strain evidence="2 3">UL073</strain>
    </source>
</reference>
<protein>
    <submittedName>
        <fullName evidence="2">DUF748 domain-containing protein</fullName>
    </submittedName>
</protein>
<dbReference type="Pfam" id="PF05359">
    <property type="entry name" value="DUF748"/>
    <property type="match status" value="2"/>
</dbReference>
<proteinExistence type="predicted"/>
<gene>
    <name evidence="2" type="ORF">JQX08_20560</name>
</gene>
<keyword evidence="3" id="KW-1185">Reference proteome</keyword>
<dbReference type="Gene3D" id="3.30.1330.60">
    <property type="entry name" value="OmpA-like domain"/>
    <property type="match status" value="1"/>
</dbReference>
<name>A0ABS2IJ79_9GAMM</name>
<dbReference type="PANTHER" id="PTHR30441:SF8">
    <property type="entry name" value="DUF748 DOMAIN-CONTAINING PROTEIN"/>
    <property type="match status" value="1"/>
</dbReference>
<feature type="compositionally biased region" description="Pro residues" evidence="1">
    <location>
        <begin position="338"/>
        <end position="348"/>
    </location>
</feature>
<feature type="region of interest" description="Disordered" evidence="1">
    <location>
        <begin position="335"/>
        <end position="409"/>
    </location>
</feature>
<dbReference type="RefSeq" id="WP_205350286.1">
    <property type="nucleotide sequence ID" value="NZ_JAFEUP010000006.1"/>
</dbReference>
<dbReference type="InterPro" id="IPR036737">
    <property type="entry name" value="OmpA-like_sf"/>
</dbReference>
<dbReference type="PANTHER" id="PTHR30441">
    <property type="entry name" value="DUF748 DOMAIN-CONTAINING PROTEIN"/>
    <property type="match status" value="1"/>
</dbReference>
<organism evidence="2 3">
    <name type="scientific">Zestomonas insulae</name>
    <dbReference type="NCBI Taxonomy" id="2809017"/>
    <lineage>
        <taxon>Bacteria</taxon>
        <taxon>Pseudomonadati</taxon>
        <taxon>Pseudomonadota</taxon>
        <taxon>Gammaproteobacteria</taxon>
        <taxon>Pseudomonadales</taxon>
        <taxon>Pseudomonadaceae</taxon>
        <taxon>Zestomonas</taxon>
    </lineage>
</organism>
<dbReference type="InterPro" id="IPR008023">
    <property type="entry name" value="DUF748"/>
</dbReference>
<dbReference type="InterPro" id="IPR052894">
    <property type="entry name" value="AsmA-related"/>
</dbReference>
<feature type="compositionally biased region" description="Low complexity" evidence="1">
    <location>
        <begin position="349"/>
        <end position="373"/>
    </location>
</feature>
<evidence type="ECO:0000313" key="2">
    <source>
        <dbReference type="EMBL" id="MBM7063117.1"/>
    </source>
</evidence>
<sequence length="1029" mass="111855">MYKGLKRAVGALLVAVGLYCLLGFLIVPGVALHVINQQLAKFAKVPAHLERLEFNPFSLELTLWNLHVGEGETPQAGFQRLYADLQLDSLWTRRLHLADLELEKSHTEVLFAEDGTLNLTQLFAVPPSEPTPADAPPSEPFPLRIDRIALIEGGLHFQDLRPSEPVEFGYDSLNFELKNLSTVADDQSDMTLVAKGPYGGRIDWSGEISVVPFTSKGHLQLSHGSLKAFWPYVRDVAPLALEKGVLSLSADYQLNLAKGTELLLSNVSSKLEDLALKTPDGRPLVNLQTLEIGGTSVDLVKQEVVVGTIRSQGLETWAAREKDGQLDWQKLFANYQPPKRPAPKPVAAPAPAADVSTPSAEAAAPAPAAAATPAPAPAPTPAEQPATTAAAAPDATAAPAAAPAAEPEAPAKPWQVLLVDTQLRNYRVHLADRQPATPVDLELGPLNLDLQNFDSLNQSPFTLKLDTGLGKQGKIGATGTVNLVPISAQLKVTTQDIDLRVAQAYIDPFIRLELRSGLLGSDLDVDLKSTEPLAFSVRGRAVVNQLHTLDTLKERDFVKWQTLTLDGLDYLHDDRLEIAKVSFKQPYARFMINEDRTTNVNDLLIPQPASPTGHAQTGQAAAKPAASKPLGIRIGAIVIDDGSANFADFSLRPNFATAIQQLNGQIGTLDSRKPQPAKVTIKGKVDRYAPVSILGSVNPFDPLDSLDLTTSFKNVELTTLTPYSGKFAGYRIRKGRLNLDLHYQIEKKQLKAENKLVVEKLQLGEKVDSPDAVDLPIKLAVALLKDTEGKISIELPVEGNLDDPQFSVMPIVWQTLRNLVLRAAQAPFKFIAGLVGGSGDVDLSSVAFAPGSSELDKPAQGNLDTLSKALKERPLLRLEVEGASAQSSDGALLAEQRLQREYQSTYYKILQRRGDKVPADAKQLEVPEGEQRVLLEGIYRTRLKQQPPAEWKELGSDERETKLREAVLQSWGQSELLLRQLAQARAAAIKDYLVDKGGLPDERIYLIDARLGEAEADGKVVTALNLDSE</sequence>
<feature type="compositionally biased region" description="Low complexity" evidence="1">
    <location>
        <begin position="383"/>
        <end position="408"/>
    </location>
</feature>
<dbReference type="EMBL" id="JAFEUP010000006">
    <property type="protein sequence ID" value="MBM7063117.1"/>
    <property type="molecule type" value="Genomic_DNA"/>
</dbReference>
<dbReference type="Proteomes" id="UP000717995">
    <property type="component" value="Unassembled WGS sequence"/>
</dbReference>